<evidence type="ECO:0000313" key="2">
    <source>
        <dbReference type="Proteomes" id="UP000812440"/>
    </source>
</evidence>
<dbReference type="AlphaFoldDB" id="A0A8T2ITU9"/>
<protein>
    <submittedName>
        <fullName evidence="1">Uncharacterized protein</fullName>
    </submittedName>
</protein>
<name>A0A8T2ITU9_9PIPI</name>
<dbReference type="EMBL" id="JAACNH010000008">
    <property type="protein sequence ID" value="KAG8434438.1"/>
    <property type="molecule type" value="Genomic_DNA"/>
</dbReference>
<proteinExistence type="predicted"/>
<evidence type="ECO:0000313" key="1">
    <source>
        <dbReference type="EMBL" id="KAG8434438.1"/>
    </source>
</evidence>
<reference evidence="1" key="1">
    <citation type="thesis" date="2020" institute="ProQuest LLC" country="789 East Eisenhower Parkway, Ann Arbor, MI, USA">
        <title>Comparative Genomics and Chromosome Evolution.</title>
        <authorList>
            <person name="Mudd A.B."/>
        </authorList>
    </citation>
    <scope>NUCLEOTIDE SEQUENCE</scope>
    <source>
        <strain evidence="1">Female2</strain>
        <tissue evidence="1">Blood</tissue>
    </source>
</reference>
<organism evidence="1 2">
    <name type="scientific">Hymenochirus boettgeri</name>
    <name type="common">Congo dwarf clawed frog</name>
    <dbReference type="NCBI Taxonomy" id="247094"/>
    <lineage>
        <taxon>Eukaryota</taxon>
        <taxon>Metazoa</taxon>
        <taxon>Chordata</taxon>
        <taxon>Craniata</taxon>
        <taxon>Vertebrata</taxon>
        <taxon>Euteleostomi</taxon>
        <taxon>Amphibia</taxon>
        <taxon>Batrachia</taxon>
        <taxon>Anura</taxon>
        <taxon>Pipoidea</taxon>
        <taxon>Pipidae</taxon>
        <taxon>Pipinae</taxon>
        <taxon>Hymenochirus</taxon>
    </lineage>
</organism>
<dbReference type="Proteomes" id="UP000812440">
    <property type="component" value="Chromosome 7"/>
</dbReference>
<accession>A0A8T2ITU9</accession>
<sequence>MFSHKEKQEKQVEQTRVNVSWIRSTQINTRTSASED</sequence>
<gene>
    <name evidence="1" type="ORF">GDO86_012707</name>
</gene>
<keyword evidence="2" id="KW-1185">Reference proteome</keyword>
<comment type="caution">
    <text evidence="1">The sequence shown here is derived from an EMBL/GenBank/DDBJ whole genome shotgun (WGS) entry which is preliminary data.</text>
</comment>